<dbReference type="PANTHER" id="PTHR30441:SF8">
    <property type="entry name" value="DUF748 DOMAIN-CONTAINING PROTEIN"/>
    <property type="match status" value="1"/>
</dbReference>
<gene>
    <name evidence="2" type="ORF">NMU02_08640</name>
</gene>
<name>A0ABT1MLK8_9BACT</name>
<evidence type="ECO:0000313" key="2">
    <source>
        <dbReference type="EMBL" id="MCP9612156.1"/>
    </source>
</evidence>
<dbReference type="Proteomes" id="UP001205603">
    <property type="component" value="Unassembled WGS sequence"/>
</dbReference>
<feature type="transmembrane region" description="Helical" evidence="1">
    <location>
        <begin position="12"/>
        <end position="35"/>
    </location>
</feature>
<dbReference type="InterPro" id="IPR052894">
    <property type="entry name" value="AsmA-related"/>
</dbReference>
<dbReference type="RefSeq" id="WP_255027417.1">
    <property type="nucleotide sequence ID" value="NZ_JANDHW010000007.1"/>
</dbReference>
<evidence type="ECO:0000256" key="1">
    <source>
        <dbReference type="SAM" id="Phobius"/>
    </source>
</evidence>
<dbReference type="PANTHER" id="PTHR30441">
    <property type="entry name" value="DUF748 DOMAIN-CONTAINING PROTEIN"/>
    <property type="match status" value="1"/>
</dbReference>
<organism evidence="2 3">
    <name type="scientific">Coprobacter tertius</name>
    <dbReference type="NCBI Taxonomy" id="2944915"/>
    <lineage>
        <taxon>Bacteria</taxon>
        <taxon>Pseudomonadati</taxon>
        <taxon>Bacteroidota</taxon>
        <taxon>Bacteroidia</taxon>
        <taxon>Bacteroidales</taxon>
        <taxon>Barnesiellaceae</taxon>
        <taxon>Coprobacter</taxon>
    </lineage>
</organism>
<evidence type="ECO:0008006" key="4">
    <source>
        <dbReference type="Google" id="ProtNLM"/>
    </source>
</evidence>
<proteinExistence type="predicted"/>
<sequence>MNKRIKRTIKITFISLLSIFLILSGIIAFALHFIFTPEKLTPVVVEVSNKMLNAKVDIKKVELTFFSSFPRFELQLSDGSIQTLLSDSVIPQKRDSLIHFGRCEIAVNPMRYFFKNEFILNRLMFKNAGIYAYVAPDGKANWNIIKPDTAVTDTSTSNAQFNGSIQIRKVEFENISLVFDDRSNGIYTSIDSLNLKLKASLTSRISKLAIKTNCNNLIFWQNGELLARRLSLGFSGDISVDSENNKYEVKDAFVNVNNLSFKTNGSAQRDTVNNTLAVDLNYELAVPSVETLLEMIPASVVKKDGLKANGSVEFSGNIKGIYGKDQIPEVTLNVKIKDASGKYKGMPYGIDNLSADFDFFVDMMRKKQSYATLKIFRFRGAQTDILADGKVSDLLGDPFITFNTKSKIDFNGLSKIFPLSAGVSIGGELFADLHFKGHLSSLKNKDIGRLFAQGEVNMKNVLLKDTLHKFDFRADASVLFKGNKTLETSASIQNILMTSPRIKIDMADFSAGVSLNGIPDTTGIIPMKGNISLKKLKGSLGDSIRVFSGLTDLKINVKPSKKDKKKPIFNFIFETDSLFMKAGKNKMGMDKAGFNITLRQNKDSLWIPSGVIGFRRLKMITDALSLPIYMGNTRLTMERHTIALNSARMRIGESNLLASGSVRNLLKAMTGKGILMANLDITSDMINCNQILSALSPDIMTSTDIDDDSMTFEDEIKEGEEEEQASDNLHLFIIPDNLELVLHTKVKKALYNKMVFEKVNGLIEVKDRAVHLKNLSMRALDANMSTHLLYKATDRENAYTGFDFNIKNINIGKLVYFIPELDTIVPMLRSFKGLVDFNIAAEAELDSVMNVHIPSLRSAIYVKGDSLVLLDGDTFRKLSKLLMFKNKKQNLFDSISVNITVDKGNVKVYPFLVEIDRYKAAVGGEQKLDMTFNYHVSILKSPLPFKAGVDIYGNIDKVKFRITRAKYKNLVSPAQIREIDSTRMNMGRMIIDHFRRMTQ</sequence>
<keyword evidence="1" id="KW-1133">Transmembrane helix</keyword>
<dbReference type="EMBL" id="JANDHW010000007">
    <property type="protein sequence ID" value="MCP9612156.1"/>
    <property type="molecule type" value="Genomic_DNA"/>
</dbReference>
<reference evidence="2 3" key="1">
    <citation type="submission" date="2022-07" db="EMBL/GenBank/DDBJ databases">
        <title>Fecal culturing of patients with breast cancer.</title>
        <authorList>
            <person name="Teng N.M.Y."/>
            <person name="Kiu R."/>
            <person name="Evans R."/>
            <person name="Baker D.J."/>
            <person name="Zenner C."/>
            <person name="Robinson S.D."/>
            <person name="Hall L.J."/>
        </authorList>
    </citation>
    <scope>NUCLEOTIDE SEQUENCE [LARGE SCALE GENOMIC DNA]</scope>
    <source>
        <strain evidence="2 3">LH1063</strain>
    </source>
</reference>
<evidence type="ECO:0000313" key="3">
    <source>
        <dbReference type="Proteomes" id="UP001205603"/>
    </source>
</evidence>
<keyword evidence="1" id="KW-0472">Membrane</keyword>
<keyword evidence="1" id="KW-0812">Transmembrane</keyword>
<accession>A0ABT1MLK8</accession>
<keyword evidence="3" id="KW-1185">Reference proteome</keyword>
<protein>
    <recommendedName>
        <fullName evidence="4">AsmA-like C-terminal domain-containing protein</fullName>
    </recommendedName>
</protein>
<comment type="caution">
    <text evidence="2">The sequence shown here is derived from an EMBL/GenBank/DDBJ whole genome shotgun (WGS) entry which is preliminary data.</text>
</comment>